<sequence>MIVKLRKIGNSNGILLSKNLLEQCSITEEVNIEVVNSTIILKPVEKLPREGWEQQLINAGASKENELLLGDFDNDFEKNEWTW</sequence>
<organism evidence="2 3">
    <name type="scientific">Niabella ginsengisoli</name>
    <dbReference type="NCBI Taxonomy" id="522298"/>
    <lineage>
        <taxon>Bacteria</taxon>
        <taxon>Pseudomonadati</taxon>
        <taxon>Bacteroidota</taxon>
        <taxon>Chitinophagia</taxon>
        <taxon>Chitinophagales</taxon>
        <taxon>Chitinophagaceae</taxon>
        <taxon>Niabella</taxon>
    </lineage>
</organism>
<dbReference type="Proteomes" id="UP001202248">
    <property type="component" value="Unassembled WGS sequence"/>
</dbReference>
<protein>
    <recommendedName>
        <fullName evidence="1">SpoVT-AbrB domain-containing protein</fullName>
    </recommendedName>
</protein>
<dbReference type="EMBL" id="JAKWBL010000001">
    <property type="protein sequence ID" value="MCH5596911.1"/>
    <property type="molecule type" value="Genomic_DNA"/>
</dbReference>
<dbReference type="InterPro" id="IPR007159">
    <property type="entry name" value="SpoVT-AbrB_dom"/>
</dbReference>
<gene>
    <name evidence="2" type="ORF">MKP09_02715</name>
</gene>
<accession>A0ABS9SEX6</accession>
<evidence type="ECO:0000313" key="2">
    <source>
        <dbReference type="EMBL" id="MCH5596911.1"/>
    </source>
</evidence>
<proteinExistence type="predicted"/>
<name>A0ABS9SEX6_9BACT</name>
<keyword evidence="3" id="KW-1185">Reference proteome</keyword>
<reference evidence="2 3" key="1">
    <citation type="submission" date="2022-02" db="EMBL/GenBank/DDBJ databases">
        <authorList>
            <person name="Min J."/>
        </authorList>
    </citation>
    <scope>NUCLEOTIDE SEQUENCE [LARGE SCALE GENOMIC DNA]</scope>
    <source>
        <strain evidence="2 3">GR10-1</strain>
    </source>
</reference>
<evidence type="ECO:0000259" key="1">
    <source>
        <dbReference type="SMART" id="SM00966"/>
    </source>
</evidence>
<dbReference type="InterPro" id="IPR037914">
    <property type="entry name" value="SpoVT-AbrB_sf"/>
</dbReference>
<dbReference type="SUPFAM" id="SSF89447">
    <property type="entry name" value="AbrB/MazE/MraZ-like"/>
    <property type="match status" value="1"/>
</dbReference>
<dbReference type="RefSeq" id="WP_240826319.1">
    <property type="nucleotide sequence ID" value="NZ_JAKWBL010000001.1"/>
</dbReference>
<dbReference type="SMART" id="SM00966">
    <property type="entry name" value="SpoVT_AbrB"/>
    <property type="match status" value="1"/>
</dbReference>
<comment type="caution">
    <text evidence="2">The sequence shown here is derived from an EMBL/GenBank/DDBJ whole genome shotgun (WGS) entry which is preliminary data.</text>
</comment>
<evidence type="ECO:0000313" key="3">
    <source>
        <dbReference type="Proteomes" id="UP001202248"/>
    </source>
</evidence>
<feature type="domain" description="SpoVT-AbrB" evidence="1">
    <location>
        <begin position="6"/>
        <end position="49"/>
    </location>
</feature>
<dbReference type="Gene3D" id="2.10.260.10">
    <property type="match status" value="1"/>
</dbReference>